<reference evidence="1 2" key="1">
    <citation type="submission" date="2019-03" db="EMBL/GenBank/DDBJ databases">
        <title>Draft genome of Massilia hortus sp. nov., a novel bacterial species of the Oxalobacteraceae family.</title>
        <authorList>
            <person name="Peta V."/>
            <person name="Raths R."/>
            <person name="Bucking H."/>
        </authorList>
    </citation>
    <scope>NUCLEOTIDE SEQUENCE [LARGE SCALE GENOMIC DNA]</scope>
    <source>
        <strain evidence="1 2">ONC3</strain>
    </source>
</reference>
<proteinExistence type="predicted"/>
<sequence length="123" mass="13262">MTSSIALILDPQFGTRVFDLAKDMPVWIVASEQNKRAVEQARAKLGITADITTLSPAKEDANDTCVRALYDIDEHHGAGSLTGGYQQVRIFGCAPESVTPALMQELGFGRICATGSEFTLEKS</sequence>
<dbReference type="RefSeq" id="WP_135188939.1">
    <property type="nucleotide sequence ID" value="NZ_SPUM01000038.1"/>
</dbReference>
<dbReference type="EMBL" id="SPUM01000038">
    <property type="protein sequence ID" value="TFW33640.1"/>
    <property type="molecule type" value="Genomic_DNA"/>
</dbReference>
<gene>
    <name evidence="1" type="ORF">E4O92_06505</name>
</gene>
<dbReference type="AlphaFoldDB" id="A0A4Y9T6L6"/>
<organism evidence="1 2">
    <name type="scientific">Massilia horti</name>
    <dbReference type="NCBI Taxonomy" id="2562153"/>
    <lineage>
        <taxon>Bacteria</taxon>
        <taxon>Pseudomonadati</taxon>
        <taxon>Pseudomonadota</taxon>
        <taxon>Betaproteobacteria</taxon>
        <taxon>Burkholderiales</taxon>
        <taxon>Oxalobacteraceae</taxon>
        <taxon>Telluria group</taxon>
        <taxon>Massilia</taxon>
    </lineage>
</organism>
<evidence type="ECO:0000313" key="1">
    <source>
        <dbReference type="EMBL" id="TFW33640.1"/>
    </source>
</evidence>
<accession>A0A4Y9T6L6</accession>
<comment type="caution">
    <text evidence="1">The sequence shown here is derived from an EMBL/GenBank/DDBJ whole genome shotgun (WGS) entry which is preliminary data.</text>
</comment>
<dbReference type="OrthoDB" id="9012163at2"/>
<protein>
    <submittedName>
        <fullName evidence="1">Uncharacterized protein</fullName>
    </submittedName>
</protein>
<dbReference type="Proteomes" id="UP000297258">
    <property type="component" value="Unassembled WGS sequence"/>
</dbReference>
<evidence type="ECO:0000313" key="2">
    <source>
        <dbReference type="Proteomes" id="UP000297258"/>
    </source>
</evidence>
<name>A0A4Y9T6L6_9BURK</name>
<keyword evidence="2" id="KW-1185">Reference proteome</keyword>